<dbReference type="RefSeq" id="WP_348262660.1">
    <property type="nucleotide sequence ID" value="NZ_CP121196.1"/>
</dbReference>
<sequence length="812" mass="91668">MKSLRRIFQTCTCLWGGAYNPIIPVSATLPDAWRERHPLPNPDPVEIAKGYIDFFEPDVFVEAQEGLAREIGLTVGDLDFDSPRLVSLDAFFTKGDRFDPDVPLGTNIFHLYEDLYEREFKFVSRHERRVALMTTETENAPFVECFMGGFPDAGPLSGLAQAYQDAFEPVTLAPTAENWMKVVKEGFLFPLFLTQEGLKLDRNGWHEPTIFLADPTSPLDLIDLWNLHIFRSRVLPVNISWLKETGDFLNEILKANHRPLPGNPNGVMIHTTIQVGRSISEERARTAMQDAGIVSSNPLQWAYKLWYDDVWRQVRDDFPSRTRRPLVTAETTNLELTIAEEDSEAHCRFASLSPKFAEPYGSGGARWVNVLKFQNYGNTGTLALTLPASFTGESSSRMRRGHATLISREGFVLPQKYKDVGEDFLVLNGRDAVIEWLKRHGVEAQAADPGRVADQILASLGGFWGIRLIADRETLKLLDEMSKSTTKYIDGRIEEFPDRSVEVKRWKDLLNRRANQPFFRGISLDGFIKSNILRLGLVLECPYCSKKNWYGIDPLSESVKCERCLKDYPFPQGSLHFERTPWHYRVVGPFSVPNYAEGAYATVLSLNTFARDLNSHPANVTYATNLHYRIGKDVPFEVDFTLWYQPRRILDLEMEPVLIFGEAKSFATEGFQQADVDRMRKLGEKFPGAFLVFATLKDNLSDTEKKLVSDLALWGRGRLNDGKPHSPVIVLTGIELFAPWDIREAWKVHGGRHAGFIGQGSSMRLGDLWNFAEITQHLYLDLPSIHSHLVPGVAAAPPSETTLPQDSSPSGA</sequence>
<dbReference type="AlphaFoldDB" id="A0AAU7DK25"/>
<dbReference type="EMBL" id="CP121196">
    <property type="protein sequence ID" value="XBH17435.1"/>
    <property type="molecule type" value="Genomic_DNA"/>
</dbReference>
<reference evidence="2" key="1">
    <citation type="submission" date="2023-03" db="EMBL/GenBank/DDBJ databases">
        <title>Edaphobacter sp.</title>
        <authorList>
            <person name="Huber K.J."/>
            <person name="Papendorf J."/>
            <person name="Pilke C."/>
            <person name="Bunk B."/>
            <person name="Sproeer C."/>
            <person name="Pester M."/>
        </authorList>
    </citation>
    <scope>NUCLEOTIDE SEQUENCE</scope>
    <source>
        <strain evidence="2">DSM 110680</strain>
    </source>
</reference>
<gene>
    <name evidence="2" type="ORF">P8935_23075</name>
</gene>
<name>A0AAU7DK25_9BACT</name>
<feature type="compositionally biased region" description="Polar residues" evidence="1">
    <location>
        <begin position="799"/>
        <end position="812"/>
    </location>
</feature>
<protein>
    <submittedName>
        <fullName evidence="2">Uncharacterized protein</fullName>
    </submittedName>
</protein>
<organism evidence="2">
    <name type="scientific">Telmatobacter sp. DSM 110680</name>
    <dbReference type="NCBI Taxonomy" id="3036704"/>
    <lineage>
        <taxon>Bacteria</taxon>
        <taxon>Pseudomonadati</taxon>
        <taxon>Acidobacteriota</taxon>
        <taxon>Terriglobia</taxon>
        <taxon>Terriglobales</taxon>
        <taxon>Acidobacteriaceae</taxon>
        <taxon>Telmatobacter</taxon>
    </lineage>
</organism>
<evidence type="ECO:0000313" key="2">
    <source>
        <dbReference type="EMBL" id="XBH17435.1"/>
    </source>
</evidence>
<proteinExistence type="predicted"/>
<accession>A0AAU7DK25</accession>
<evidence type="ECO:0000256" key="1">
    <source>
        <dbReference type="SAM" id="MobiDB-lite"/>
    </source>
</evidence>
<feature type="region of interest" description="Disordered" evidence="1">
    <location>
        <begin position="793"/>
        <end position="812"/>
    </location>
</feature>